<keyword evidence="1" id="KW-0812">Transmembrane</keyword>
<reference evidence="2 3" key="1">
    <citation type="submission" date="2020-02" db="EMBL/GenBank/DDBJ databases">
        <authorList>
            <person name="Li X.-J."/>
            <person name="Feng X.-M."/>
        </authorList>
    </citation>
    <scope>NUCLEOTIDE SEQUENCE [LARGE SCALE GENOMIC DNA]</scope>
    <source>
        <strain evidence="2 3">CGMCC 4.7225</strain>
    </source>
</reference>
<gene>
    <name evidence="2" type="ORF">G1H11_15335</name>
</gene>
<comment type="caution">
    <text evidence="2">The sequence shown here is derived from an EMBL/GenBank/DDBJ whole genome shotgun (WGS) entry which is preliminary data.</text>
</comment>
<keyword evidence="1" id="KW-1133">Transmembrane helix</keyword>
<dbReference type="Proteomes" id="UP000469185">
    <property type="component" value="Unassembled WGS sequence"/>
</dbReference>
<proteinExistence type="predicted"/>
<dbReference type="RefSeq" id="WP_163819474.1">
    <property type="nucleotide sequence ID" value="NZ_JAAGOB010000008.1"/>
</dbReference>
<feature type="transmembrane region" description="Helical" evidence="1">
    <location>
        <begin position="176"/>
        <end position="195"/>
    </location>
</feature>
<protein>
    <submittedName>
        <fullName evidence="2">Uncharacterized protein</fullName>
    </submittedName>
</protein>
<keyword evidence="1" id="KW-0472">Membrane</keyword>
<evidence type="ECO:0000313" key="2">
    <source>
        <dbReference type="EMBL" id="NED96682.1"/>
    </source>
</evidence>
<dbReference type="AlphaFoldDB" id="A0A6N9YNY4"/>
<evidence type="ECO:0000313" key="3">
    <source>
        <dbReference type="Proteomes" id="UP000469185"/>
    </source>
</evidence>
<evidence type="ECO:0000256" key="1">
    <source>
        <dbReference type="SAM" id="Phobius"/>
    </source>
</evidence>
<organism evidence="2 3">
    <name type="scientific">Phytoactinopolyspora alkaliphila</name>
    <dbReference type="NCBI Taxonomy" id="1783498"/>
    <lineage>
        <taxon>Bacteria</taxon>
        <taxon>Bacillati</taxon>
        <taxon>Actinomycetota</taxon>
        <taxon>Actinomycetes</taxon>
        <taxon>Jiangellales</taxon>
        <taxon>Jiangellaceae</taxon>
        <taxon>Phytoactinopolyspora</taxon>
    </lineage>
</organism>
<name>A0A6N9YNY4_9ACTN</name>
<keyword evidence="3" id="KW-1185">Reference proteome</keyword>
<dbReference type="EMBL" id="JAAGOB010000008">
    <property type="protein sequence ID" value="NED96682.1"/>
    <property type="molecule type" value="Genomic_DNA"/>
</dbReference>
<accession>A0A6N9YNY4</accession>
<sequence>MSDDEAYQPDPQAIAADLADGPVHIDPAVADAISDENLEAINVAIAGADPSVFVLAVPLTYNSEVSANQLVSLVHRELPQDGVYFVSRVGAAETWNLEVTRYGVGTGNDDALATYVARDLYPSDLGLQLSEAVELFTGGTAREVYEEHIAERNAEASEVEPAGDGSGGIFGLEPPAVIGGGVVLVVAVLLAAVLPKLRARGAHRREVQVKDRALQRISSAQTNDWRRRAETESAALGERIRTLQIGKRANGEAWRAALDHYQAGTAVLDRSTDAADSIGALVLTRRGEDALSLAVAGKPWKPSAACFFNPLHGTATTTAVWTTPAGTREVPCCAACRRDVRKSREPDILDLPHGSTVVHYMDSGVEPWASTGYGSLAPDLLDRLRTR</sequence>